<dbReference type="InterPro" id="IPR037873">
    <property type="entry name" value="BamE-like"/>
</dbReference>
<dbReference type="Proteomes" id="UP000035709">
    <property type="component" value="Chromosome"/>
</dbReference>
<dbReference type="PATRIC" id="fig|1600.4.peg.1110"/>
<dbReference type="AlphaFoldDB" id="A0A0D6A4T3"/>
<keyword evidence="1" id="KW-0732">Signal</keyword>
<name>A0A0D6A4T3_9LACO</name>
<sequence length="97" mass="10914">MGFKNNKVVSKKISNFKWNRKNKNINMKAYKEIKNGSAYSDLIGLYGEPDDFHQTSVSGKKAITATYLTNIDGTAGAKAEFYFINDKLTNKKQIGLK</sequence>
<keyword evidence="3" id="KW-1185">Reference proteome</keyword>
<evidence type="ECO:0008006" key="4">
    <source>
        <dbReference type="Google" id="ProtNLM"/>
    </source>
</evidence>
<organism evidence="2 3">
    <name type="scientific">Lactobacillus acetotolerans</name>
    <dbReference type="NCBI Taxonomy" id="1600"/>
    <lineage>
        <taxon>Bacteria</taxon>
        <taxon>Bacillati</taxon>
        <taxon>Bacillota</taxon>
        <taxon>Bacilli</taxon>
        <taxon>Lactobacillales</taxon>
        <taxon>Lactobacillaceae</taxon>
        <taxon>Lactobacillus</taxon>
    </lineage>
</organism>
<gene>
    <name evidence="2" type="ORF">LBAT_1086</name>
</gene>
<reference evidence="2 3" key="1">
    <citation type="submission" date="2015-03" db="EMBL/GenBank/DDBJ databases">
        <title>Complete genome sequence of Lactobacillus acetotolerans NBRC 13120.</title>
        <authorList>
            <person name="Toh H."/>
            <person name="Morita H."/>
            <person name="Fujita N."/>
        </authorList>
    </citation>
    <scope>NUCLEOTIDE SEQUENCE [LARGE SCALE GENOMIC DNA]</scope>
    <source>
        <strain evidence="2 3">NBRC 13120</strain>
    </source>
</reference>
<proteinExistence type="predicted"/>
<evidence type="ECO:0000313" key="2">
    <source>
        <dbReference type="EMBL" id="BAQ57475.1"/>
    </source>
</evidence>
<dbReference type="EMBL" id="AP014808">
    <property type="protein sequence ID" value="BAQ57475.1"/>
    <property type="molecule type" value="Genomic_DNA"/>
</dbReference>
<dbReference type="STRING" id="1600.LBAT_1086"/>
<dbReference type="Gene3D" id="3.30.1450.10">
    <property type="match status" value="1"/>
</dbReference>
<evidence type="ECO:0000256" key="1">
    <source>
        <dbReference type="ARBA" id="ARBA00022729"/>
    </source>
</evidence>
<dbReference type="InterPro" id="IPR024418">
    <property type="entry name" value="DUF3862"/>
</dbReference>
<protein>
    <recommendedName>
        <fullName evidence="4">DUF3862 domain-containing protein</fullName>
    </recommendedName>
</protein>
<dbReference type="KEGG" id="lae:LBAT_1086"/>
<evidence type="ECO:0000313" key="3">
    <source>
        <dbReference type="Proteomes" id="UP000035709"/>
    </source>
</evidence>
<accession>A0A0D6A4T3</accession>
<dbReference type="Pfam" id="PF12978">
    <property type="entry name" value="DUF3862"/>
    <property type="match status" value="1"/>
</dbReference>